<feature type="domain" description="RNase H type-1" evidence="1">
    <location>
        <begin position="310"/>
        <end position="440"/>
    </location>
</feature>
<dbReference type="STRING" id="49451.A0A1J6JTQ3"/>
<dbReference type="CDD" id="cd06222">
    <property type="entry name" value="RNase_H_like"/>
    <property type="match status" value="1"/>
</dbReference>
<dbReference type="SUPFAM" id="SSF53098">
    <property type="entry name" value="Ribonuclease H-like"/>
    <property type="match status" value="1"/>
</dbReference>
<sequence>MVAFQNSKLSLEFIPKSKSQAWKRMMVNKKEAEKGIQWRLHNGKCSFWWDNWLGSGPLALSRTEGGRPGNTSVSNFWNEGHWDLQKLNGTVPAHKISEIMQTYIYYNPDLPDKPIWMPTVRGKFSCTPSWDLIRKKKPQSFTNRRIWHKKKPLSGPFVCGEPLETNSQLMTECKSLVVQLSPGVSGNFARIIWKKYGCHVGIQTENLPLRLLLMKWWMMRACNSVQKLILDTLPIIICWNLWKNRCIVKYGAKNTSLTRVLYSINSDINLLLRSNFPGIQWPFNWGELYPFIENIQHHTTITKVKWIKPDKGFVKVNSDGSAMINPGKIGGGVIIRDQQGHFIHAMAFPLGEGTNNYAETEAARIGVQWCLDNGIPRVHLEADSALLVRWLTEDNDSPWILKEKISHLRLLCSQFEGFIASHVYREANYPADSLSKLSHDLNILTNFTTASSLPTHIRGQVLHDQLGTPAFRHKKTNILIVSYQNASSSSTSNGYG</sequence>
<gene>
    <name evidence="2" type="ORF">A4A49_52009</name>
</gene>
<proteinExistence type="predicted"/>
<dbReference type="InterPro" id="IPR044730">
    <property type="entry name" value="RNase_H-like_dom_plant"/>
</dbReference>
<dbReference type="AlphaFoldDB" id="A0A1J6JTQ3"/>
<name>A0A1J6JTQ3_NICAT</name>
<dbReference type="GO" id="GO:0003676">
    <property type="term" value="F:nucleic acid binding"/>
    <property type="evidence" value="ECO:0007669"/>
    <property type="project" value="InterPro"/>
</dbReference>
<reference evidence="2" key="1">
    <citation type="submission" date="2016-11" db="EMBL/GenBank/DDBJ databases">
        <title>The genome of Nicotiana attenuata.</title>
        <authorList>
            <person name="Xu S."/>
            <person name="Brockmoeller T."/>
            <person name="Gaquerel E."/>
            <person name="Navarro A."/>
            <person name="Kuhl H."/>
            <person name="Gase K."/>
            <person name="Ling Z."/>
            <person name="Zhou W."/>
            <person name="Kreitzer C."/>
            <person name="Stanke M."/>
            <person name="Tang H."/>
            <person name="Lyons E."/>
            <person name="Pandey P."/>
            <person name="Pandey S.P."/>
            <person name="Timmermann B."/>
            <person name="Baldwin I.T."/>
        </authorList>
    </citation>
    <scope>NUCLEOTIDE SEQUENCE [LARGE SCALE GENOMIC DNA]</scope>
    <source>
        <strain evidence="2">UT</strain>
    </source>
</reference>
<dbReference type="Pfam" id="PF13456">
    <property type="entry name" value="RVT_3"/>
    <property type="match status" value="1"/>
</dbReference>
<dbReference type="PANTHER" id="PTHR47723:SF7">
    <property type="entry name" value="RNASE H FAMILY PROTEIN"/>
    <property type="match status" value="1"/>
</dbReference>
<dbReference type="Gene3D" id="3.30.420.10">
    <property type="entry name" value="Ribonuclease H-like superfamily/Ribonuclease H"/>
    <property type="match status" value="1"/>
</dbReference>
<dbReference type="SMR" id="A0A1J6JTQ3"/>
<dbReference type="EMBL" id="MJEQ01004605">
    <property type="protein sequence ID" value="OIT21109.1"/>
    <property type="molecule type" value="Genomic_DNA"/>
</dbReference>
<dbReference type="Gramene" id="OIT21109">
    <property type="protein sequence ID" value="OIT21109"/>
    <property type="gene ID" value="A4A49_52009"/>
</dbReference>
<dbReference type="InterPro" id="IPR012337">
    <property type="entry name" value="RNaseH-like_sf"/>
</dbReference>
<dbReference type="InterPro" id="IPR036397">
    <property type="entry name" value="RNaseH_sf"/>
</dbReference>
<dbReference type="OMA" id="PHITWRI"/>
<dbReference type="Proteomes" id="UP000187609">
    <property type="component" value="Unassembled WGS sequence"/>
</dbReference>
<dbReference type="InterPro" id="IPR002156">
    <property type="entry name" value="RNaseH_domain"/>
</dbReference>
<dbReference type="GO" id="GO:0004523">
    <property type="term" value="F:RNA-DNA hybrid ribonuclease activity"/>
    <property type="evidence" value="ECO:0007669"/>
    <property type="project" value="InterPro"/>
</dbReference>
<dbReference type="InterPro" id="IPR053151">
    <property type="entry name" value="RNase_H-like"/>
</dbReference>
<evidence type="ECO:0000313" key="3">
    <source>
        <dbReference type="Proteomes" id="UP000187609"/>
    </source>
</evidence>
<comment type="caution">
    <text evidence="2">The sequence shown here is derived from an EMBL/GenBank/DDBJ whole genome shotgun (WGS) entry which is preliminary data.</text>
</comment>
<evidence type="ECO:0000259" key="1">
    <source>
        <dbReference type="PROSITE" id="PS50879"/>
    </source>
</evidence>
<protein>
    <submittedName>
        <fullName evidence="2">Ribonuclease h protein</fullName>
    </submittedName>
</protein>
<dbReference type="PROSITE" id="PS50879">
    <property type="entry name" value="RNASE_H_1"/>
    <property type="match status" value="1"/>
</dbReference>
<dbReference type="PANTHER" id="PTHR47723">
    <property type="entry name" value="OS05G0353850 PROTEIN"/>
    <property type="match status" value="1"/>
</dbReference>
<keyword evidence="3" id="KW-1185">Reference proteome</keyword>
<accession>A0A1J6JTQ3</accession>
<organism evidence="2 3">
    <name type="scientific">Nicotiana attenuata</name>
    <name type="common">Coyote tobacco</name>
    <dbReference type="NCBI Taxonomy" id="49451"/>
    <lineage>
        <taxon>Eukaryota</taxon>
        <taxon>Viridiplantae</taxon>
        <taxon>Streptophyta</taxon>
        <taxon>Embryophyta</taxon>
        <taxon>Tracheophyta</taxon>
        <taxon>Spermatophyta</taxon>
        <taxon>Magnoliopsida</taxon>
        <taxon>eudicotyledons</taxon>
        <taxon>Gunneridae</taxon>
        <taxon>Pentapetalae</taxon>
        <taxon>asterids</taxon>
        <taxon>lamiids</taxon>
        <taxon>Solanales</taxon>
        <taxon>Solanaceae</taxon>
        <taxon>Nicotianoideae</taxon>
        <taxon>Nicotianeae</taxon>
        <taxon>Nicotiana</taxon>
    </lineage>
</organism>
<evidence type="ECO:0000313" key="2">
    <source>
        <dbReference type="EMBL" id="OIT21109.1"/>
    </source>
</evidence>